<evidence type="ECO:0000313" key="4">
    <source>
        <dbReference type="Proteomes" id="UP001141806"/>
    </source>
</evidence>
<evidence type="ECO:0000259" key="1">
    <source>
        <dbReference type="Pfam" id="PF07014"/>
    </source>
</evidence>
<dbReference type="PANTHER" id="PTHR34795">
    <property type="entry name" value="NEMATODE RESISTANCE PROTEIN-LIKE HSPRO1"/>
    <property type="match status" value="1"/>
</dbReference>
<dbReference type="InterPro" id="IPR009869">
    <property type="entry name" value="HSPRO1_N"/>
</dbReference>
<evidence type="ECO:0000313" key="3">
    <source>
        <dbReference type="EMBL" id="KAJ4969956.1"/>
    </source>
</evidence>
<dbReference type="InterPro" id="IPR038759">
    <property type="entry name" value="HSPRO1/HSPRO2"/>
</dbReference>
<dbReference type="Pfam" id="PF07231">
    <property type="entry name" value="Hs1pro-1_N"/>
    <property type="match status" value="1"/>
</dbReference>
<dbReference type="Pfam" id="PF07014">
    <property type="entry name" value="Hs1pro-1_C"/>
    <property type="match status" value="1"/>
</dbReference>
<dbReference type="GO" id="GO:0019441">
    <property type="term" value="P:L-tryptophan catabolic process to kynurenine"/>
    <property type="evidence" value="ECO:0007669"/>
    <property type="project" value="InterPro"/>
</dbReference>
<comment type="caution">
    <text evidence="3">The sequence shown here is derived from an EMBL/GenBank/DDBJ whole genome shotgun (WGS) entry which is preliminary data.</text>
</comment>
<dbReference type="Proteomes" id="UP001141806">
    <property type="component" value="Unassembled WGS sequence"/>
</dbReference>
<dbReference type="PANTHER" id="PTHR34795:SF1">
    <property type="entry name" value="NEMATODE RESISTANCE PROTEIN-LIKE HSPRO1"/>
    <property type="match status" value="1"/>
</dbReference>
<dbReference type="SUPFAM" id="SSF140959">
    <property type="entry name" value="Indolic compounds 2,3-dioxygenase-like"/>
    <property type="match status" value="1"/>
</dbReference>
<feature type="domain" description="Nematode resistance protein-like HSPRO1 N-terminal" evidence="2">
    <location>
        <begin position="1"/>
        <end position="201"/>
    </location>
</feature>
<dbReference type="GO" id="GO:0006952">
    <property type="term" value="P:defense response"/>
    <property type="evidence" value="ECO:0007669"/>
    <property type="project" value="InterPro"/>
</dbReference>
<feature type="domain" description="Hs1pro-1 C-terminal" evidence="1">
    <location>
        <begin position="205"/>
        <end position="465"/>
    </location>
</feature>
<dbReference type="GO" id="GO:0046872">
    <property type="term" value="F:metal ion binding"/>
    <property type="evidence" value="ECO:0007669"/>
    <property type="project" value="InterPro"/>
</dbReference>
<reference evidence="3" key="1">
    <citation type="journal article" date="2023" name="Plant J.">
        <title>The genome of the king protea, Protea cynaroides.</title>
        <authorList>
            <person name="Chang J."/>
            <person name="Duong T.A."/>
            <person name="Schoeman C."/>
            <person name="Ma X."/>
            <person name="Roodt D."/>
            <person name="Barker N."/>
            <person name="Li Z."/>
            <person name="Van de Peer Y."/>
            <person name="Mizrachi E."/>
        </authorList>
    </citation>
    <scope>NUCLEOTIDE SEQUENCE</scope>
    <source>
        <tissue evidence="3">Young leaves</tissue>
    </source>
</reference>
<dbReference type="InterPro" id="IPR009743">
    <property type="entry name" value="Hs1pro-1_C"/>
</dbReference>
<organism evidence="3 4">
    <name type="scientific">Protea cynaroides</name>
    <dbReference type="NCBI Taxonomy" id="273540"/>
    <lineage>
        <taxon>Eukaryota</taxon>
        <taxon>Viridiplantae</taxon>
        <taxon>Streptophyta</taxon>
        <taxon>Embryophyta</taxon>
        <taxon>Tracheophyta</taxon>
        <taxon>Spermatophyta</taxon>
        <taxon>Magnoliopsida</taxon>
        <taxon>Proteales</taxon>
        <taxon>Proteaceae</taxon>
        <taxon>Protea</taxon>
    </lineage>
</organism>
<gene>
    <name evidence="3" type="ORF">NE237_003055</name>
</gene>
<protein>
    <recommendedName>
        <fullName evidence="5">Nematode resistance protein-like HSPRO2</fullName>
    </recommendedName>
</protein>
<keyword evidence="4" id="KW-1185">Reference proteome</keyword>
<dbReference type="EMBL" id="JAMYWD010000005">
    <property type="protein sequence ID" value="KAJ4969956.1"/>
    <property type="molecule type" value="Genomic_DNA"/>
</dbReference>
<evidence type="ECO:0000259" key="2">
    <source>
        <dbReference type="Pfam" id="PF07231"/>
    </source>
</evidence>
<evidence type="ECO:0008006" key="5">
    <source>
        <dbReference type="Google" id="ProtNLM"/>
    </source>
</evidence>
<proteinExistence type="predicted"/>
<dbReference type="GO" id="GO:0020037">
    <property type="term" value="F:heme binding"/>
    <property type="evidence" value="ECO:0007669"/>
    <property type="project" value="InterPro"/>
</dbReference>
<sequence>MVELVWKSKMVSSEVPTTSPKLSNNDRISIPSPILAADISPASSASCSAYDHYFRLPQLSKLWTSRDFPNWKNEPLIKPALQALEITFRLISVFQADPRPYANRQEWRRRLESLSLNQIELIALLFEDGEDAAETRGTAPIMDLSTSNGVSAIYGSSAEVWKIPGASTAVVSRTSEGSLLPRLAAWQKSEDMATKILFSIECALQRCPFTLGLGEPNLAGKPLLEYDLICRPADLHSLKKSPIDQRNLDNLENQTLFNIHQILESWISASRELHARIAERIDGKDFEKAASDCWLLERIWKLLADIEDLHLMMDPDDILRLKSQLAIKASSESEAFCFRSKGLIEITRASKDLKHKVPAILGVEVDPKGGPRVQEAAMKLYHGHRSGDFGRIHLLQALQAIESALKRFFFSYRQLIMIVMGSLEVKGNRGVFCADSSDALTQIFLEPTYFPSLDAAKTFLGDFWHYEPGFVNSNGSNGKQL</sequence>
<name>A0A9Q0KGC2_9MAGN</name>
<dbReference type="OrthoDB" id="188455at2759"/>
<accession>A0A9Q0KGC2</accession>
<dbReference type="InterPro" id="IPR037217">
    <property type="entry name" value="Trp/Indoleamine_2_3_dOase-like"/>
</dbReference>
<dbReference type="AlphaFoldDB" id="A0A9Q0KGC2"/>